<dbReference type="PANTHER" id="PTHR19328">
    <property type="entry name" value="HEDGEHOG-INTERACTING PROTEIN"/>
    <property type="match status" value="1"/>
</dbReference>
<dbReference type="InterPro" id="IPR011042">
    <property type="entry name" value="6-blade_b-propeller_TolB-like"/>
</dbReference>
<evidence type="ECO:0000259" key="1">
    <source>
        <dbReference type="Pfam" id="PF07995"/>
    </source>
</evidence>
<dbReference type="Pfam" id="PF07995">
    <property type="entry name" value="GSDH"/>
    <property type="match status" value="1"/>
</dbReference>
<proteinExistence type="predicted"/>
<dbReference type="InterPro" id="IPR012938">
    <property type="entry name" value="Glc/Sorbosone_DH"/>
</dbReference>
<dbReference type="InterPro" id="IPR011041">
    <property type="entry name" value="Quinoprot_gluc/sorb_DH_b-prop"/>
</dbReference>
<dbReference type="Proteomes" id="UP000287176">
    <property type="component" value="Unassembled WGS sequence"/>
</dbReference>
<dbReference type="EMBL" id="QNZI01000128">
    <property type="protein sequence ID" value="RTZ84985.1"/>
    <property type="molecule type" value="Genomic_DNA"/>
</dbReference>
<organism evidence="2 3">
    <name type="scientific">SAR324 cluster bacterium</name>
    <dbReference type="NCBI Taxonomy" id="2024889"/>
    <lineage>
        <taxon>Bacteria</taxon>
        <taxon>Deltaproteobacteria</taxon>
        <taxon>SAR324 cluster</taxon>
    </lineage>
</organism>
<dbReference type="AlphaFoldDB" id="A0A432GN35"/>
<gene>
    <name evidence="2" type="ORF">DSY94_04730</name>
</gene>
<accession>A0A432GN35</accession>
<dbReference type="Gene3D" id="2.120.10.30">
    <property type="entry name" value="TolB, C-terminal domain"/>
    <property type="match status" value="1"/>
</dbReference>
<protein>
    <submittedName>
        <fullName evidence="2">PQQ-dependent sugar dehydrogenase</fullName>
    </submittedName>
</protein>
<reference evidence="2 3" key="1">
    <citation type="submission" date="2018-06" db="EMBL/GenBank/DDBJ databases">
        <title>Combined omics and stable isotope probing to characterize newly discovered Mariana Back-Arc vent microbial communities.</title>
        <authorList>
            <person name="Trembath-Reichert E."/>
            <person name="Huber J.A."/>
        </authorList>
    </citation>
    <scope>NUCLEOTIDE SEQUENCE [LARGE SCALE GENOMIC DNA]</scope>
    <source>
        <strain evidence="2">MAG 24</strain>
    </source>
</reference>
<name>A0A432GN35_9DELT</name>
<comment type="caution">
    <text evidence="2">The sequence shown here is derived from an EMBL/GenBank/DDBJ whole genome shotgun (WGS) entry which is preliminary data.</text>
</comment>
<evidence type="ECO:0000313" key="2">
    <source>
        <dbReference type="EMBL" id="RTZ84985.1"/>
    </source>
</evidence>
<sequence length="404" mass="44862">MSFTSWDVFQKNSRKSSCISTPDMENNKILRLAKKILWLFFAFFWMIQTASGETILQTSRGGVTFQIKTIAKGLGVPWGMVFISPDQILFTERNGKIGILAPASGKIIRISGGPKVMHSGQGGLLDVAVPPDFKQGGWIYFTYSKEQKGKGVTALARARRKGNRLVALEDLLVTRSASSTGRHFGSRIAFDGAGHLFFSVGDRGVRPNAQNLSTHAGSILRLDLNGNVPEDNPFVHQTGALPEIWSYGHRNPQGMFYDKNQQRLWSIEHGPRGGDEINLILPGLNYGWPIISYGKEYWNPFPVGEGTEKEGMEQPVKFYVPSIAPGSLLVYSGKAFPDWKGNLFAGALKLTHLNRVEIDNTGRAITEERLLVGLRERIRALTESPEGWLYLSTDSGKILRIRPQ</sequence>
<evidence type="ECO:0000313" key="3">
    <source>
        <dbReference type="Proteomes" id="UP000287176"/>
    </source>
</evidence>
<dbReference type="PANTHER" id="PTHR19328:SF75">
    <property type="entry name" value="ALDOSE SUGAR DEHYDROGENASE YLII"/>
    <property type="match status" value="1"/>
</dbReference>
<feature type="domain" description="Glucose/Sorbosone dehydrogenase" evidence="1">
    <location>
        <begin position="76"/>
        <end position="400"/>
    </location>
</feature>
<dbReference type="SUPFAM" id="SSF50952">
    <property type="entry name" value="Soluble quinoprotein glucose dehydrogenase"/>
    <property type="match status" value="1"/>
</dbReference>